<dbReference type="PANTHER" id="PTHR14689">
    <property type="entry name" value="PHORBOL-ESTER_DAG-TYPE DOMAIN-CONTAINING PROTEIN"/>
    <property type="match status" value="1"/>
</dbReference>
<feature type="compositionally biased region" description="Basic residues" evidence="1">
    <location>
        <begin position="138"/>
        <end position="148"/>
    </location>
</feature>
<protein>
    <recommendedName>
        <fullName evidence="2">DUF4211 domain-containing protein</fullName>
    </recommendedName>
</protein>
<dbReference type="Proteomes" id="UP000054097">
    <property type="component" value="Unassembled WGS sequence"/>
</dbReference>
<accession>A0A0C2WYC3</accession>
<organism evidence="3 4">
    <name type="scientific">Serendipita vermifera MAFF 305830</name>
    <dbReference type="NCBI Taxonomy" id="933852"/>
    <lineage>
        <taxon>Eukaryota</taxon>
        <taxon>Fungi</taxon>
        <taxon>Dikarya</taxon>
        <taxon>Basidiomycota</taxon>
        <taxon>Agaricomycotina</taxon>
        <taxon>Agaricomycetes</taxon>
        <taxon>Sebacinales</taxon>
        <taxon>Serendipitaceae</taxon>
        <taxon>Serendipita</taxon>
    </lineage>
</organism>
<feature type="region of interest" description="Disordered" evidence="1">
    <location>
        <begin position="1"/>
        <end position="90"/>
    </location>
</feature>
<dbReference type="OrthoDB" id="21499at2759"/>
<evidence type="ECO:0000313" key="3">
    <source>
        <dbReference type="EMBL" id="KIM31078.1"/>
    </source>
</evidence>
<evidence type="ECO:0000259" key="2">
    <source>
        <dbReference type="Pfam" id="PF13926"/>
    </source>
</evidence>
<dbReference type="PANTHER" id="PTHR14689:SF0">
    <property type="entry name" value="COILED-COIL DOMAIN-CONTAINING PROTEIN 82"/>
    <property type="match status" value="1"/>
</dbReference>
<feature type="compositionally biased region" description="Acidic residues" evidence="1">
    <location>
        <begin position="382"/>
        <end position="396"/>
    </location>
</feature>
<reference evidence="3 4" key="1">
    <citation type="submission" date="2014-04" db="EMBL/GenBank/DDBJ databases">
        <authorList>
            <consortium name="DOE Joint Genome Institute"/>
            <person name="Kuo A."/>
            <person name="Zuccaro A."/>
            <person name="Kohler A."/>
            <person name="Nagy L.G."/>
            <person name="Floudas D."/>
            <person name="Copeland A."/>
            <person name="Barry K.W."/>
            <person name="Cichocki N."/>
            <person name="Veneault-Fourrey C."/>
            <person name="LaButti K."/>
            <person name="Lindquist E.A."/>
            <person name="Lipzen A."/>
            <person name="Lundell T."/>
            <person name="Morin E."/>
            <person name="Murat C."/>
            <person name="Sun H."/>
            <person name="Tunlid A."/>
            <person name="Henrissat B."/>
            <person name="Grigoriev I.V."/>
            <person name="Hibbett D.S."/>
            <person name="Martin F."/>
            <person name="Nordberg H.P."/>
            <person name="Cantor M.N."/>
            <person name="Hua S.X."/>
        </authorList>
    </citation>
    <scope>NUCLEOTIDE SEQUENCE [LARGE SCALE GENOMIC DNA]</scope>
    <source>
        <strain evidence="3 4">MAFF 305830</strain>
    </source>
</reference>
<dbReference type="InterPro" id="IPR025451">
    <property type="entry name" value="DUF4211"/>
</dbReference>
<feature type="compositionally biased region" description="Acidic residues" evidence="1">
    <location>
        <begin position="153"/>
        <end position="163"/>
    </location>
</feature>
<dbReference type="GO" id="GO:0005634">
    <property type="term" value="C:nucleus"/>
    <property type="evidence" value="ECO:0007669"/>
    <property type="project" value="TreeGrafter"/>
</dbReference>
<dbReference type="Pfam" id="PF13926">
    <property type="entry name" value="DUF4211"/>
    <property type="match status" value="1"/>
</dbReference>
<dbReference type="HOGENOM" id="CLU_035430_0_0_1"/>
<feature type="compositionally biased region" description="Basic and acidic residues" evidence="1">
    <location>
        <begin position="1"/>
        <end position="14"/>
    </location>
</feature>
<keyword evidence="4" id="KW-1185">Reference proteome</keyword>
<feature type="region of interest" description="Disordered" evidence="1">
    <location>
        <begin position="375"/>
        <end position="405"/>
    </location>
</feature>
<sequence length="517" mass="58536">MPQSKEQRKLDDFFSKSPVKVSKKKHQSKKQPEQVTKPSPAIDVVTLDDSESDWDAGRSKLAPSSPVKSPTGQTDDDSEEAPVELSPLVKRQRLMAAARVVSDIETSGSEDHVPLNKTKKRKGPITTDSDDEQLQAPSKRRKTLKRGLKPTSDEENLMDELDTDVVLNSRLRAPAKKSAHTKALEQMKRKRLGLSPKSSSHSSEEDSKAKFKPIPGSQRPGGSRTSPLEEDIGSTSSDASDFVVEDEEQVEVVLPIEYSAQRVQPLGHSFKVFFQFLVHIACQPRHLRAIHMKERLKGDNPAAEYWRNATKHLRRTLGSIRDSQVASTIWSHDFRKALETRPELGVIITEVEPYCHACRRSSALSTRQATLGGDAYNPEGFEPFEESSDTDSDESESVGILSFSRQSEEDAATTFNLGQHCARRVELFHAFTHWEYHLFKAIEEEITALETANREKLRGQEKKKKKKKKKHLVDTDDPDAIVDWLDKRNVIEMHWREIQNMMERAKKVEMRQPGDID</sequence>
<feature type="domain" description="DUF4211" evidence="2">
    <location>
        <begin position="241"/>
        <end position="380"/>
    </location>
</feature>
<name>A0A0C2WYC3_SERVB</name>
<gene>
    <name evidence="3" type="ORF">M408DRAFT_15400</name>
</gene>
<reference evidence="4" key="2">
    <citation type="submission" date="2015-01" db="EMBL/GenBank/DDBJ databases">
        <title>Evolutionary Origins and Diversification of the Mycorrhizal Mutualists.</title>
        <authorList>
            <consortium name="DOE Joint Genome Institute"/>
            <consortium name="Mycorrhizal Genomics Consortium"/>
            <person name="Kohler A."/>
            <person name="Kuo A."/>
            <person name="Nagy L.G."/>
            <person name="Floudas D."/>
            <person name="Copeland A."/>
            <person name="Barry K.W."/>
            <person name="Cichocki N."/>
            <person name="Veneault-Fourrey C."/>
            <person name="LaButti K."/>
            <person name="Lindquist E.A."/>
            <person name="Lipzen A."/>
            <person name="Lundell T."/>
            <person name="Morin E."/>
            <person name="Murat C."/>
            <person name="Riley R."/>
            <person name="Ohm R."/>
            <person name="Sun H."/>
            <person name="Tunlid A."/>
            <person name="Henrissat B."/>
            <person name="Grigoriev I.V."/>
            <person name="Hibbett D.S."/>
            <person name="Martin F."/>
        </authorList>
    </citation>
    <scope>NUCLEOTIDE SEQUENCE [LARGE SCALE GENOMIC DNA]</scope>
    <source>
        <strain evidence="4">MAFF 305830</strain>
    </source>
</reference>
<dbReference type="STRING" id="933852.A0A0C2WYC3"/>
<evidence type="ECO:0000256" key="1">
    <source>
        <dbReference type="SAM" id="MobiDB-lite"/>
    </source>
</evidence>
<dbReference type="AlphaFoldDB" id="A0A0C2WYC3"/>
<proteinExistence type="predicted"/>
<dbReference type="EMBL" id="KN824283">
    <property type="protein sequence ID" value="KIM31078.1"/>
    <property type="molecule type" value="Genomic_DNA"/>
</dbReference>
<feature type="region of interest" description="Disordered" evidence="1">
    <location>
        <begin position="103"/>
        <end position="240"/>
    </location>
</feature>
<evidence type="ECO:0000313" key="4">
    <source>
        <dbReference type="Proteomes" id="UP000054097"/>
    </source>
</evidence>